<comment type="caution">
    <text evidence="2">The sequence shown here is derived from an EMBL/GenBank/DDBJ whole genome shotgun (WGS) entry which is preliminary data.</text>
</comment>
<reference evidence="2 3" key="2">
    <citation type="submission" date="2017-10" db="EMBL/GenBank/DDBJ databases">
        <title>Genome analyses suggest a sexual origin of heterokaryosis in a supposedly ancient asexual fungus.</title>
        <authorList>
            <person name="Corradi N."/>
            <person name="Sedzielewska K."/>
            <person name="Noel J."/>
            <person name="Charron P."/>
            <person name="Farinelli L."/>
            <person name="Marton T."/>
            <person name="Kruger M."/>
            <person name="Pelin A."/>
            <person name="Brachmann A."/>
            <person name="Corradi N."/>
        </authorList>
    </citation>
    <scope>NUCLEOTIDE SEQUENCE [LARGE SCALE GENOMIC DNA]</scope>
    <source>
        <strain evidence="2 3">A1</strain>
    </source>
</reference>
<evidence type="ECO:0000313" key="2">
    <source>
        <dbReference type="EMBL" id="PKC55963.1"/>
    </source>
</evidence>
<dbReference type="EMBL" id="LLXH01002345">
    <property type="protein sequence ID" value="PKC55963.1"/>
    <property type="molecule type" value="Genomic_DNA"/>
</dbReference>
<feature type="compositionally biased region" description="Basic residues" evidence="1">
    <location>
        <begin position="235"/>
        <end position="244"/>
    </location>
</feature>
<dbReference type="VEuPathDB" id="FungiDB:FUN_021814"/>
<evidence type="ECO:0008006" key="4">
    <source>
        <dbReference type="Google" id="ProtNLM"/>
    </source>
</evidence>
<dbReference type="AlphaFoldDB" id="A0A2N0QY36"/>
<dbReference type="VEuPathDB" id="FungiDB:RhiirFUN_020226"/>
<proteinExistence type="predicted"/>
<accession>A0A2N0QY36</accession>
<organism evidence="2 3">
    <name type="scientific">Rhizophagus irregularis</name>
    <dbReference type="NCBI Taxonomy" id="588596"/>
    <lineage>
        <taxon>Eukaryota</taxon>
        <taxon>Fungi</taxon>
        <taxon>Fungi incertae sedis</taxon>
        <taxon>Mucoromycota</taxon>
        <taxon>Glomeromycotina</taxon>
        <taxon>Glomeromycetes</taxon>
        <taxon>Glomerales</taxon>
        <taxon>Glomeraceae</taxon>
        <taxon>Rhizophagus</taxon>
    </lineage>
</organism>
<name>A0A2N0QY36_9GLOM</name>
<gene>
    <name evidence="2" type="ORF">RhiirA1_474747</name>
</gene>
<evidence type="ECO:0000313" key="3">
    <source>
        <dbReference type="Proteomes" id="UP000232688"/>
    </source>
</evidence>
<dbReference type="VEuPathDB" id="FungiDB:RhiirA1_474747"/>
<feature type="region of interest" description="Disordered" evidence="1">
    <location>
        <begin position="235"/>
        <end position="257"/>
    </location>
</feature>
<evidence type="ECO:0000256" key="1">
    <source>
        <dbReference type="SAM" id="MobiDB-lite"/>
    </source>
</evidence>
<reference evidence="2 3" key="1">
    <citation type="submission" date="2017-10" db="EMBL/GenBank/DDBJ databases">
        <title>Extensive intraspecific genome diversity in a model arbuscular mycorrhizal fungus.</title>
        <authorList>
            <person name="Chen E.C.H."/>
            <person name="Morin E."/>
            <person name="Baudet D."/>
            <person name="Noel J."/>
            <person name="Ndikumana S."/>
            <person name="Charron P."/>
            <person name="St-Onge C."/>
            <person name="Giorgi J."/>
            <person name="Grigoriev I.V."/>
            <person name="Roux C."/>
            <person name="Martin F.M."/>
            <person name="Corradi N."/>
        </authorList>
    </citation>
    <scope>NUCLEOTIDE SEQUENCE [LARGE SCALE GENOMIC DNA]</scope>
    <source>
        <strain evidence="2 3">A1</strain>
    </source>
</reference>
<dbReference type="Proteomes" id="UP000232688">
    <property type="component" value="Unassembled WGS sequence"/>
</dbReference>
<sequence>MESAIPWVYKQFTTGAQSTQRIESINKHIHDKVDRATSLCDLLHSIKDYVKNKEHLEKFEIERNALPKVGMPMLNTRFFGQMDAVIKDFLTLVMLGKQRSQMNQSVCYDANQTEIDNEEMSIGIREQEQDTRQILFQSLIKTIPPEAIMEVWHVQATGTKGIVDSHGFQLPVKSSKAIYAKLFGLSKKGIDCAFKTNMQNELVNLLKAFIYNAQNKNVQEVELFADVNNPAIIKHKGRPPKRFKSNVESSSSKESKRVLKNSTQVNIIDHGVIDKTKGRRCGKCKQYGHYSKTCQN</sequence>
<protein>
    <recommendedName>
        <fullName evidence="4">CCHC-type domain-containing protein</fullName>
    </recommendedName>
</protein>